<feature type="transmembrane region" description="Helical" evidence="8">
    <location>
        <begin position="537"/>
        <end position="563"/>
    </location>
</feature>
<dbReference type="OrthoDB" id="7966043at2759"/>
<dbReference type="GO" id="GO:0005283">
    <property type="term" value="F:amino acid:sodium symporter activity"/>
    <property type="evidence" value="ECO:0007669"/>
    <property type="project" value="TreeGrafter"/>
</dbReference>
<evidence type="ECO:0000313" key="9">
    <source>
        <dbReference type="EMBL" id="AKN21440.1"/>
    </source>
</evidence>
<dbReference type="GO" id="GO:0089718">
    <property type="term" value="P:amino acid import across plasma membrane"/>
    <property type="evidence" value="ECO:0007669"/>
    <property type="project" value="TreeGrafter"/>
</dbReference>
<keyword evidence="7" id="KW-1015">Disulfide bond</keyword>
<dbReference type="GO" id="GO:0046872">
    <property type="term" value="F:metal ion binding"/>
    <property type="evidence" value="ECO:0007669"/>
    <property type="project" value="UniProtKB-KW"/>
</dbReference>
<proteinExistence type="evidence at transcript level"/>
<feature type="binding site" evidence="6">
    <location>
        <position position="337"/>
    </location>
    <ligand>
        <name>Na(+)</name>
        <dbReference type="ChEBI" id="CHEBI:29101"/>
        <label>1</label>
    </ligand>
</feature>
<feature type="transmembrane region" description="Helical" evidence="8">
    <location>
        <begin position="78"/>
        <end position="98"/>
    </location>
</feature>
<evidence type="ECO:0000256" key="5">
    <source>
        <dbReference type="ARBA" id="ARBA00023136"/>
    </source>
</evidence>
<dbReference type="PROSITE" id="PS50267">
    <property type="entry name" value="NA_NEUROTRAN_SYMP_3"/>
    <property type="match status" value="1"/>
</dbReference>
<dbReference type="PANTHER" id="PTHR11616">
    <property type="entry name" value="SODIUM/CHLORIDE DEPENDENT TRANSPORTER"/>
    <property type="match status" value="1"/>
</dbReference>
<feature type="transmembrane region" description="Helical" evidence="8">
    <location>
        <begin position="392"/>
        <end position="417"/>
    </location>
</feature>
<keyword evidence="5 8" id="KW-0472">Membrane</keyword>
<evidence type="ECO:0000256" key="2">
    <source>
        <dbReference type="ARBA" id="ARBA00022448"/>
    </source>
</evidence>
<feature type="transmembrane region" description="Helical" evidence="8">
    <location>
        <begin position="50"/>
        <end position="66"/>
    </location>
</feature>
<sequence>MKEKFLSLVSWYRNSMKSKQAVKNLIVEQKYNIKSDARTMYIGELLAENGFLWTMFLFTLGFSNVLKFPELVYRHGGATFLCLYFFLSLFVIVPIYLLEAGIAQFYSKTAVTVYEIVPIFRGLGWTAMFINIFVLIPGSLQISWSCIYFFYSIFTNMPWTFCGNIPVGIVCYNLDHNLTFDNESVTFLSSSEVYFEIEIQGSRKRDNGAKYMMSDSLGAFNLKIFLGLGLVWSLTFIISYFILNNHFKYVSYICFCTGTCLILLTIRSIFLPGSLKGISMFISPDIDKTFTYSSLIDGLSYSMYSSSVTLATISVIGSQNIFNSNLLRDAQYLTIGNFAVGLLSGLMHFSALGFLSENTAEHIKSLERPGSITLTTYIEAVSQTIDGRLLTIMFTLMMIVFGTSSAGVGLASLVVCLIDNFPWLFKLSVLRKNLTSLVLCVMFWIFSLFFSIDGSFIYKSVITFQIEYITCPLMVIIEILIVHYIYGTRRFRSEMKMIHGYSFSFIWIISSNIFTPLLMIVLLSYNVLPNKTQKVSLWAKIFSNVITVMSFTPLIADASYLVFKNIELYKGFEIFFQSIKCLDIYGPYYKIHWLLDKEYRMKLIRNRKNPKFLETIRQTENLEVILQILRENMIIKKNRKREKKETLQKEHRKIFF</sequence>
<feature type="binding site" evidence="6">
    <location>
        <position position="405"/>
    </location>
    <ligand>
        <name>Na(+)</name>
        <dbReference type="ChEBI" id="CHEBI:29101"/>
        <label>1</label>
    </ligand>
</feature>
<dbReference type="InterPro" id="IPR037272">
    <property type="entry name" value="SNS_sf"/>
</dbReference>
<dbReference type="OMA" id="AMFINIF"/>
<keyword evidence="2" id="KW-0813">Transport</keyword>
<dbReference type="GO" id="GO:0005886">
    <property type="term" value="C:plasma membrane"/>
    <property type="evidence" value="ECO:0007669"/>
    <property type="project" value="TreeGrafter"/>
</dbReference>
<dbReference type="SUPFAM" id="SSF161070">
    <property type="entry name" value="SNF-like"/>
    <property type="match status" value="1"/>
</dbReference>
<feature type="transmembrane region" description="Helical" evidence="8">
    <location>
        <begin position="464"/>
        <end position="486"/>
    </location>
</feature>
<evidence type="ECO:0000256" key="8">
    <source>
        <dbReference type="SAM" id="Phobius"/>
    </source>
</evidence>
<protein>
    <submittedName>
        <fullName evidence="9">Slc6a-20</fullName>
    </submittedName>
</protein>
<feature type="transmembrane region" description="Helical" evidence="8">
    <location>
        <begin position="498"/>
        <end position="525"/>
    </location>
</feature>
<reference evidence="9" key="1">
    <citation type="journal article" date="2015" name="Elife">
        <title>Stem cells and fluid flow drive cyst formation in an invertebrate excretory organ.</title>
        <authorList>
            <person name="Thi-Kim Vu H."/>
            <person name="Rink J.C."/>
            <person name="McKinney S.A."/>
            <person name="McClain M."/>
            <person name="Lakshmanaperumal N."/>
            <person name="Alexander R."/>
            <person name="Sanchez Alvarado A."/>
        </authorList>
    </citation>
    <scope>NUCLEOTIDE SEQUENCE</scope>
</reference>
<keyword evidence="6" id="KW-0915">Sodium</keyword>
<evidence type="ECO:0000256" key="3">
    <source>
        <dbReference type="ARBA" id="ARBA00022692"/>
    </source>
</evidence>
<keyword evidence="3 8" id="KW-0812">Transmembrane</keyword>
<evidence type="ECO:0000256" key="1">
    <source>
        <dbReference type="ARBA" id="ARBA00004141"/>
    </source>
</evidence>
<feature type="binding site" evidence="6">
    <location>
        <position position="305"/>
    </location>
    <ligand>
        <name>Na(+)</name>
        <dbReference type="ChEBI" id="CHEBI:29101"/>
        <label>1</label>
    </ligand>
</feature>
<evidence type="ECO:0000256" key="6">
    <source>
        <dbReference type="PIRSR" id="PIRSR600175-1"/>
    </source>
</evidence>
<name>A0A0H3YEY0_SCHMD</name>
<dbReference type="AlphaFoldDB" id="A0A0H3YEY0"/>
<comment type="subcellular location">
    <subcellularLocation>
        <location evidence="1">Membrane</location>
        <topology evidence="1">Multi-pass membrane protein</topology>
    </subcellularLocation>
</comment>
<dbReference type="GO" id="GO:0015179">
    <property type="term" value="F:L-amino acid transmembrane transporter activity"/>
    <property type="evidence" value="ECO:0007669"/>
    <property type="project" value="TreeGrafter"/>
</dbReference>
<feature type="transmembrane region" description="Helical" evidence="8">
    <location>
        <begin position="332"/>
        <end position="355"/>
    </location>
</feature>
<feature type="disulfide bond" evidence="7">
    <location>
        <begin position="162"/>
        <end position="171"/>
    </location>
</feature>
<evidence type="ECO:0000256" key="4">
    <source>
        <dbReference type="ARBA" id="ARBA00022989"/>
    </source>
</evidence>
<organism evidence="9">
    <name type="scientific">Schmidtea mediterranea</name>
    <name type="common">Freshwater planarian flatworm</name>
    <dbReference type="NCBI Taxonomy" id="79327"/>
    <lineage>
        <taxon>Eukaryota</taxon>
        <taxon>Metazoa</taxon>
        <taxon>Spiralia</taxon>
        <taxon>Lophotrochozoa</taxon>
        <taxon>Platyhelminthes</taxon>
        <taxon>Rhabditophora</taxon>
        <taxon>Seriata</taxon>
        <taxon>Tricladida</taxon>
        <taxon>Continenticola</taxon>
        <taxon>Geoplanoidea</taxon>
        <taxon>Dugesiidae</taxon>
        <taxon>Schmidtea</taxon>
    </lineage>
</organism>
<keyword evidence="4 8" id="KW-1133">Transmembrane helix</keyword>
<dbReference type="PANTHER" id="PTHR11616:SF295">
    <property type="entry name" value="SODIUM: NEUROTRANSMITTER SYMPORTER FAMILY"/>
    <property type="match status" value="1"/>
</dbReference>
<feature type="transmembrane region" description="Helical" evidence="8">
    <location>
        <begin position="220"/>
        <end position="243"/>
    </location>
</feature>
<gene>
    <name evidence="9" type="primary">slc6a-20</name>
</gene>
<dbReference type="Pfam" id="PF00209">
    <property type="entry name" value="SNF"/>
    <property type="match status" value="1"/>
</dbReference>
<feature type="transmembrane region" description="Helical" evidence="8">
    <location>
        <begin position="249"/>
        <end position="270"/>
    </location>
</feature>
<evidence type="ECO:0000256" key="7">
    <source>
        <dbReference type="PIRSR" id="PIRSR600175-2"/>
    </source>
</evidence>
<accession>A0A0H3YEY0</accession>
<feature type="binding site" evidence="6">
    <location>
        <position position="64"/>
    </location>
    <ligand>
        <name>Na(+)</name>
        <dbReference type="ChEBI" id="CHEBI:29101"/>
        <label>1</label>
    </ligand>
</feature>
<keyword evidence="6" id="KW-0479">Metal-binding</keyword>
<dbReference type="EMBL" id="KT163490">
    <property type="protein sequence ID" value="AKN21440.1"/>
    <property type="molecule type" value="mRNA"/>
</dbReference>
<feature type="transmembrane region" description="Helical" evidence="8">
    <location>
        <begin position="437"/>
        <end position="458"/>
    </location>
</feature>
<dbReference type="InterPro" id="IPR000175">
    <property type="entry name" value="Na/ntran_symport"/>
</dbReference>
<dbReference type="PRINTS" id="PR00176">
    <property type="entry name" value="NANEUSMPORT"/>
</dbReference>